<dbReference type="Gene3D" id="3.40.50.1240">
    <property type="entry name" value="Phosphoglycerate mutase-like"/>
    <property type="match status" value="1"/>
</dbReference>
<sequence>MGILYLIRHGQASFGAADYDVLSDIGHEQSQALGAWFAAQGVRPDRTAHGGLRRQRDTLEGILRGMGHSAQPEVHPGLSEFDFKALLNARFAGGDAPEGLHDDRKSHFRTLRDTVDLWQRGEIANAPEPWPDFVARVEAARAHLMRDDATVFAVSSGGAIGQMTAAVLGAPPQTQTALQLQTKNCAVTRFVYSPRNCYLHGFNDTPFITADTADRLLTYS</sequence>
<dbReference type="Pfam" id="PF00300">
    <property type="entry name" value="His_Phos_1"/>
    <property type="match status" value="1"/>
</dbReference>
<dbReference type="PANTHER" id="PTHR20935:SF0">
    <property type="entry name" value="SERINE_THREONINE-PROTEIN PHOSPHATASE PGAM5, MITOCHONDRIAL"/>
    <property type="match status" value="1"/>
</dbReference>
<evidence type="ECO:0000256" key="1">
    <source>
        <dbReference type="ARBA" id="ARBA00022801"/>
    </source>
</evidence>
<dbReference type="SUPFAM" id="SSF53254">
    <property type="entry name" value="Phosphoglycerate mutase-like"/>
    <property type="match status" value="1"/>
</dbReference>
<reference evidence="2 3" key="1">
    <citation type="submission" date="2018-08" db="EMBL/GenBank/DDBJ databases">
        <title>Pseudooceanicola sediminis CY03 in the family Rhodobacteracea.</title>
        <authorList>
            <person name="Zhang Y.-J."/>
        </authorList>
    </citation>
    <scope>NUCLEOTIDE SEQUENCE [LARGE SCALE GENOMIC DNA]</scope>
    <source>
        <strain evidence="2 3">CY03</strain>
    </source>
</reference>
<dbReference type="EMBL" id="QWJJ01000016">
    <property type="protein sequence ID" value="RII37489.1"/>
    <property type="molecule type" value="Genomic_DNA"/>
</dbReference>
<organism evidence="2 3">
    <name type="scientific">Pseudooceanicola sediminis</name>
    <dbReference type="NCBI Taxonomy" id="2211117"/>
    <lineage>
        <taxon>Bacteria</taxon>
        <taxon>Pseudomonadati</taxon>
        <taxon>Pseudomonadota</taxon>
        <taxon>Alphaproteobacteria</taxon>
        <taxon>Rhodobacterales</taxon>
        <taxon>Paracoccaceae</taxon>
        <taxon>Pseudooceanicola</taxon>
    </lineage>
</organism>
<dbReference type="AlphaFoldDB" id="A0A399IYY9"/>
<dbReference type="InterPro" id="IPR051021">
    <property type="entry name" value="Mito_Ser/Thr_phosphatase"/>
</dbReference>
<dbReference type="CDD" id="cd07067">
    <property type="entry name" value="HP_PGM_like"/>
    <property type="match status" value="1"/>
</dbReference>
<dbReference type="GO" id="GO:0016787">
    <property type="term" value="F:hydrolase activity"/>
    <property type="evidence" value="ECO:0007669"/>
    <property type="project" value="UniProtKB-KW"/>
</dbReference>
<gene>
    <name evidence="2" type="ORF">DL237_16495</name>
</gene>
<dbReference type="RefSeq" id="WP_119400194.1">
    <property type="nucleotide sequence ID" value="NZ_QWJJ01000016.1"/>
</dbReference>
<dbReference type="Proteomes" id="UP000265848">
    <property type="component" value="Unassembled WGS sequence"/>
</dbReference>
<dbReference type="OrthoDB" id="280692at2"/>
<proteinExistence type="predicted"/>
<accession>A0A399IYY9</accession>
<keyword evidence="1" id="KW-0378">Hydrolase</keyword>
<protein>
    <submittedName>
        <fullName evidence="2">Histidine phosphatase family protein</fullName>
    </submittedName>
</protein>
<evidence type="ECO:0000313" key="3">
    <source>
        <dbReference type="Proteomes" id="UP000265848"/>
    </source>
</evidence>
<comment type="caution">
    <text evidence="2">The sequence shown here is derived from an EMBL/GenBank/DDBJ whole genome shotgun (WGS) entry which is preliminary data.</text>
</comment>
<dbReference type="InterPro" id="IPR029033">
    <property type="entry name" value="His_PPase_superfam"/>
</dbReference>
<dbReference type="SMART" id="SM00855">
    <property type="entry name" value="PGAM"/>
    <property type="match status" value="1"/>
</dbReference>
<dbReference type="PANTHER" id="PTHR20935">
    <property type="entry name" value="PHOSPHOGLYCERATE MUTASE-RELATED"/>
    <property type="match status" value="1"/>
</dbReference>
<name>A0A399IYY9_9RHOB</name>
<dbReference type="InterPro" id="IPR013078">
    <property type="entry name" value="His_Pase_superF_clade-1"/>
</dbReference>
<evidence type="ECO:0000313" key="2">
    <source>
        <dbReference type="EMBL" id="RII37489.1"/>
    </source>
</evidence>
<keyword evidence="3" id="KW-1185">Reference proteome</keyword>